<gene>
    <name evidence="4" type="primary">Cni-bub-3</name>
    <name evidence="4" type="synonym">Cnig_chr_II.g6638</name>
    <name evidence="4" type="ORF">B9Z55_006638</name>
</gene>
<dbReference type="STRING" id="1611254.A0A2G5V5X7"/>
<name>A0A2G5V5X7_9PELO</name>
<evidence type="ECO:0000256" key="2">
    <source>
        <dbReference type="ARBA" id="ARBA00022737"/>
    </source>
</evidence>
<organism evidence="4 5">
    <name type="scientific">Caenorhabditis nigoni</name>
    <dbReference type="NCBI Taxonomy" id="1611254"/>
    <lineage>
        <taxon>Eukaryota</taxon>
        <taxon>Metazoa</taxon>
        <taxon>Ecdysozoa</taxon>
        <taxon>Nematoda</taxon>
        <taxon>Chromadorea</taxon>
        <taxon>Rhabditida</taxon>
        <taxon>Rhabditina</taxon>
        <taxon>Rhabditomorpha</taxon>
        <taxon>Rhabditoidea</taxon>
        <taxon>Rhabditidae</taxon>
        <taxon>Peloderinae</taxon>
        <taxon>Caenorhabditis</taxon>
    </lineage>
</organism>
<dbReference type="EMBL" id="PDUG01000002">
    <property type="protein sequence ID" value="PIC47204.1"/>
    <property type="molecule type" value="Genomic_DNA"/>
</dbReference>
<evidence type="ECO:0000313" key="4">
    <source>
        <dbReference type="EMBL" id="PIC47204.1"/>
    </source>
</evidence>
<feature type="repeat" description="WD" evidence="3">
    <location>
        <begin position="253"/>
        <end position="278"/>
    </location>
</feature>
<accession>A0A2G5V5X7</accession>
<sequence>MSYQAATIVAAPNEFRVPFPPFVQISKVQFQKDGGGSKLLVASGWDGTCRVYEVGKLGEFSEKLVFTHGKPLLTCTFAGYNKVAFGGVDHNVKLADIETGNGTQLGSHALAVRCLEFNPISSLIVSGGWDSSVKLWDARSYGNGAVDSVNVSSSVYAMDVLKHMVLVGTKDRKIYMFDSRKLREPVQVRDSPLKYQTRSVQFFPTGEAFVVSSIEGRVAVEYVEQNSDQVKRKYAFKCHREKDSDGTELIHPVHAVAFHPKYGSFATGGSDGIVNIWDPFNRKRIIQLHKFETSISSLSFNEDGTQLAIASSYQYEKEVDPSPVPNNTITIRHITEAESRPK</sequence>
<evidence type="ECO:0000256" key="3">
    <source>
        <dbReference type="PROSITE-ProRule" id="PRU00221"/>
    </source>
</evidence>
<feature type="repeat" description="WD" evidence="3">
    <location>
        <begin position="105"/>
        <end position="140"/>
    </location>
</feature>
<dbReference type="SUPFAM" id="SSF50978">
    <property type="entry name" value="WD40 repeat-like"/>
    <property type="match status" value="1"/>
</dbReference>
<evidence type="ECO:0000313" key="5">
    <source>
        <dbReference type="Proteomes" id="UP000230233"/>
    </source>
</evidence>
<comment type="caution">
    <text evidence="4">The sequence shown here is derived from an EMBL/GenBank/DDBJ whole genome shotgun (WGS) entry which is preliminary data.</text>
</comment>
<dbReference type="Gene3D" id="2.130.10.10">
    <property type="entry name" value="YVTN repeat-like/Quinoprotein amine dehydrogenase"/>
    <property type="match status" value="1"/>
</dbReference>
<keyword evidence="5" id="KW-1185">Reference proteome</keyword>
<dbReference type="Proteomes" id="UP000230233">
    <property type="component" value="Chromosome II"/>
</dbReference>
<dbReference type="PROSITE" id="PS00678">
    <property type="entry name" value="WD_REPEATS_1"/>
    <property type="match status" value="1"/>
</dbReference>
<dbReference type="PANTHER" id="PTHR10971">
    <property type="entry name" value="MRNA EXPORT FACTOR AND BUB3"/>
    <property type="match status" value="1"/>
</dbReference>
<keyword evidence="1 3" id="KW-0853">WD repeat</keyword>
<dbReference type="InterPro" id="IPR036322">
    <property type="entry name" value="WD40_repeat_dom_sf"/>
</dbReference>
<dbReference type="FunFam" id="2.130.10.10:FF:001580">
    <property type="entry name" value="Mitotic checkpoint protein bub-3"/>
    <property type="match status" value="1"/>
</dbReference>
<proteinExistence type="predicted"/>
<dbReference type="InterPro" id="IPR020472">
    <property type="entry name" value="WD40_PAC1"/>
</dbReference>
<dbReference type="InterPro" id="IPR015943">
    <property type="entry name" value="WD40/YVTN_repeat-like_dom_sf"/>
</dbReference>
<dbReference type="Pfam" id="PF00400">
    <property type="entry name" value="WD40"/>
    <property type="match status" value="2"/>
</dbReference>
<dbReference type="PRINTS" id="PR00320">
    <property type="entry name" value="GPROTEINBRPT"/>
</dbReference>
<evidence type="ECO:0000256" key="1">
    <source>
        <dbReference type="ARBA" id="ARBA00022574"/>
    </source>
</evidence>
<dbReference type="PROSITE" id="PS50294">
    <property type="entry name" value="WD_REPEATS_REGION"/>
    <property type="match status" value="1"/>
</dbReference>
<dbReference type="InterPro" id="IPR019775">
    <property type="entry name" value="WD40_repeat_CS"/>
</dbReference>
<dbReference type="OrthoDB" id="10262475at2759"/>
<protein>
    <submittedName>
        <fullName evidence="4">Uncharacterized protein</fullName>
    </submittedName>
</protein>
<dbReference type="AlphaFoldDB" id="A0A2G5V5X7"/>
<dbReference type="PROSITE" id="PS50082">
    <property type="entry name" value="WD_REPEATS_2"/>
    <property type="match status" value="2"/>
</dbReference>
<dbReference type="SMART" id="SM00320">
    <property type="entry name" value="WD40"/>
    <property type="match status" value="5"/>
</dbReference>
<keyword evidence="2" id="KW-0677">Repeat</keyword>
<reference evidence="5" key="1">
    <citation type="submission" date="2017-10" db="EMBL/GenBank/DDBJ databases">
        <title>Rapid genome shrinkage in a self-fertile nematode reveals novel sperm competition proteins.</title>
        <authorList>
            <person name="Yin D."/>
            <person name="Schwarz E.M."/>
            <person name="Thomas C.G."/>
            <person name="Felde R.L."/>
            <person name="Korf I.F."/>
            <person name="Cutter A.D."/>
            <person name="Schartner C.M."/>
            <person name="Ralston E.J."/>
            <person name="Meyer B.J."/>
            <person name="Haag E.S."/>
        </authorList>
    </citation>
    <scope>NUCLEOTIDE SEQUENCE [LARGE SCALE GENOMIC DNA]</scope>
    <source>
        <strain evidence="5">JU1422</strain>
    </source>
</reference>
<dbReference type="InterPro" id="IPR001680">
    <property type="entry name" value="WD40_rpt"/>
</dbReference>